<dbReference type="SUPFAM" id="SSF54373">
    <property type="entry name" value="FAD-linked reductases, C-terminal domain"/>
    <property type="match status" value="1"/>
</dbReference>
<keyword evidence="4" id="KW-0560">Oxidoreductase</keyword>
<proteinExistence type="predicted"/>
<name>A0A939EDB8_9HYPH</name>
<dbReference type="AlphaFoldDB" id="A0A939EDB8"/>
<accession>A0A939EDB8</accession>
<dbReference type="PRINTS" id="PR00420">
    <property type="entry name" value="RNGMNOXGNASE"/>
</dbReference>
<dbReference type="RefSeq" id="WP_207140674.1">
    <property type="nucleotide sequence ID" value="NZ_JAEKJZ010000001.1"/>
</dbReference>
<keyword evidence="3" id="KW-0274">FAD</keyword>
<dbReference type="Proteomes" id="UP000664096">
    <property type="component" value="Unassembled WGS sequence"/>
</dbReference>
<dbReference type="PANTHER" id="PTHR13789:SF318">
    <property type="entry name" value="GERANYLGERANYL DIPHOSPHATE REDUCTASE"/>
    <property type="match status" value="1"/>
</dbReference>
<evidence type="ECO:0000256" key="4">
    <source>
        <dbReference type="ARBA" id="ARBA00023002"/>
    </source>
</evidence>
<dbReference type="InterPro" id="IPR036188">
    <property type="entry name" value="FAD/NAD-bd_sf"/>
</dbReference>
<feature type="domain" description="FAD-binding" evidence="6">
    <location>
        <begin position="10"/>
        <end position="355"/>
    </location>
</feature>
<comment type="cofactor">
    <cofactor evidence="1">
        <name>FAD</name>
        <dbReference type="ChEBI" id="CHEBI:57692"/>
    </cofactor>
</comment>
<dbReference type="Gene3D" id="3.50.50.60">
    <property type="entry name" value="FAD/NAD(P)-binding domain"/>
    <property type="match status" value="1"/>
</dbReference>
<protein>
    <submittedName>
        <fullName evidence="7">FAD-dependent monooxygenase</fullName>
    </submittedName>
</protein>
<organism evidence="7 8">
    <name type="scientific">Roseibium aggregatum</name>
    <dbReference type="NCBI Taxonomy" id="187304"/>
    <lineage>
        <taxon>Bacteria</taxon>
        <taxon>Pseudomonadati</taxon>
        <taxon>Pseudomonadota</taxon>
        <taxon>Alphaproteobacteria</taxon>
        <taxon>Hyphomicrobiales</taxon>
        <taxon>Stappiaceae</taxon>
        <taxon>Roseibium</taxon>
    </lineage>
</organism>
<dbReference type="PANTHER" id="PTHR13789">
    <property type="entry name" value="MONOOXYGENASE"/>
    <property type="match status" value="1"/>
</dbReference>
<evidence type="ECO:0000256" key="3">
    <source>
        <dbReference type="ARBA" id="ARBA00022827"/>
    </source>
</evidence>
<dbReference type="GO" id="GO:0004497">
    <property type="term" value="F:monooxygenase activity"/>
    <property type="evidence" value="ECO:0007669"/>
    <property type="project" value="UniProtKB-KW"/>
</dbReference>
<gene>
    <name evidence="7" type="ORF">JF539_12085</name>
</gene>
<evidence type="ECO:0000259" key="6">
    <source>
        <dbReference type="Pfam" id="PF01494"/>
    </source>
</evidence>
<evidence type="ECO:0000256" key="2">
    <source>
        <dbReference type="ARBA" id="ARBA00022630"/>
    </source>
</evidence>
<dbReference type="Pfam" id="PF01494">
    <property type="entry name" value="FAD_binding_3"/>
    <property type="match status" value="1"/>
</dbReference>
<dbReference type="SUPFAM" id="SSF51905">
    <property type="entry name" value="FAD/NAD(P)-binding domain"/>
    <property type="match status" value="1"/>
</dbReference>
<evidence type="ECO:0000256" key="5">
    <source>
        <dbReference type="ARBA" id="ARBA00023033"/>
    </source>
</evidence>
<sequence>MPQEGETNHPIVIAGAGIGGLCAALALRRQGHEVVLLDKAARLAEVGAGLQLSPNACSVLDELGVLGDLEPHAFAPNFLQIHSARSNALLAKVPLGSFLKERHGHPYWVIHRADLQSVLLDRVSQTPGIDLRLGAEVQTLKSTPYNYLACEYRTGPDTHSLDCRALIGADGVWSKTRQLLPNHENARFSGQVAYRATLPIEQVPNRWTGDSGLWLHRDAHLVHYQIRGGRELNIVALATEDWKDETWSAAADKKALLHVFKDWPAEVRNLLALPDTWLKWALCSVNATGPWTHGHIALLGDAAHAMLPFMAQGAGMAIEDAAILGRHLPGDVANIPAALRAYERQRKSRAAHIQNRAFTNAQVFHYSGLPAMARDAVLRFSSPLQLAARFDDIYGWTPD</sequence>
<keyword evidence="5 7" id="KW-0503">Monooxygenase</keyword>
<dbReference type="InterPro" id="IPR050493">
    <property type="entry name" value="FAD-dep_Monooxygenase_BioMet"/>
</dbReference>
<comment type="caution">
    <text evidence="7">The sequence shown here is derived from an EMBL/GenBank/DDBJ whole genome shotgun (WGS) entry which is preliminary data.</text>
</comment>
<dbReference type="InterPro" id="IPR002938">
    <property type="entry name" value="FAD-bd"/>
</dbReference>
<evidence type="ECO:0000313" key="8">
    <source>
        <dbReference type="Proteomes" id="UP000664096"/>
    </source>
</evidence>
<keyword evidence="2" id="KW-0285">Flavoprotein</keyword>
<dbReference type="GO" id="GO:0071949">
    <property type="term" value="F:FAD binding"/>
    <property type="evidence" value="ECO:0007669"/>
    <property type="project" value="InterPro"/>
</dbReference>
<reference evidence="7" key="1">
    <citation type="submission" date="2020-12" db="EMBL/GenBank/DDBJ databases">
        <title>Oil enriched cultivation method for isolating marine PHA-producing bacteria.</title>
        <authorList>
            <person name="Zheng W."/>
            <person name="Yu S."/>
            <person name="Huang Y."/>
        </authorList>
    </citation>
    <scope>NUCLEOTIDE SEQUENCE</scope>
    <source>
        <strain evidence="7">SY-2-12</strain>
    </source>
</reference>
<dbReference type="EMBL" id="JAEKJZ010000001">
    <property type="protein sequence ID" value="MBN9671075.1"/>
    <property type="molecule type" value="Genomic_DNA"/>
</dbReference>
<evidence type="ECO:0000313" key="7">
    <source>
        <dbReference type="EMBL" id="MBN9671075.1"/>
    </source>
</evidence>
<evidence type="ECO:0000256" key="1">
    <source>
        <dbReference type="ARBA" id="ARBA00001974"/>
    </source>
</evidence>